<feature type="domain" description="RNase H type-1" evidence="2">
    <location>
        <begin position="114"/>
        <end position="183"/>
    </location>
</feature>
<proteinExistence type="predicted"/>
<dbReference type="GO" id="GO:0003676">
    <property type="term" value="F:nucleic acid binding"/>
    <property type="evidence" value="ECO:0007669"/>
    <property type="project" value="InterPro"/>
</dbReference>
<protein>
    <recommendedName>
        <fullName evidence="2">RNase H type-1 domain-containing protein</fullName>
    </recommendedName>
</protein>
<dbReference type="InterPro" id="IPR002156">
    <property type="entry name" value="RNaseH_domain"/>
</dbReference>
<sequence length="205" mass="23260">MEDNRKIENSQAEKSKWSKDSNQNSSDAASINKQTSPSKSLIDIVTHQTTEEEVEKAKDDLVYVDDEENSSIPFQQIAKNADISPKAVAKGGKKIPYLEDYSPSVRSQIVTWQKPGELVFAKAKLLNVTTHVVAEAKALLEGVEYCVNQGKIQVMLETDSLMMKKVVEGDWEDYEHWQCMYTERGTILLYIDRNPMCPIWKSINN</sequence>
<feature type="compositionally biased region" description="Basic and acidic residues" evidence="1">
    <location>
        <begin position="1"/>
        <end position="19"/>
    </location>
</feature>
<dbReference type="OrthoDB" id="1226698at2759"/>
<organism evidence="3 4">
    <name type="scientific">Anisodus acutangulus</name>
    <dbReference type="NCBI Taxonomy" id="402998"/>
    <lineage>
        <taxon>Eukaryota</taxon>
        <taxon>Viridiplantae</taxon>
        <taxon>Streptophyta</taxon>
        <taxon>Embryophyta</taxon>
        <taxon>Tracheophyta</taxon>
        <taxon>Spermatophyta</taxon>
        <taxon>Magnoliopsida</taxon>
        <taxon>eudicotyledons</taxon>
        <taxon>Gunneridae</taxon>
        <taxon>Pentapetalae</taxon>
        <taxon>asterids</taxon>
        <taxon>lamiids</taxon>
        <taxon>Solanales</taxon>
        <taxon>Solanaceae</taxon>
        <taxon>Solanoideae</taxon>
        <taxon>Hyoscyameae</taxon>
        <taxon>Anisodus</taxon>
    </lineage>
</organism>
<reference evidence="4" key="1">
    <citation type="journal article" date="2023" name="Proc. Natl. Acad. Sci. U.S.A.">
        <title>Genomic and structural basis for evolution of tropane alkaloid biosynthesis.</title>
        <authorList>
            <person name="Wanga Y.-J."/>
            <person name="Taina T."/>
            <person name="Yua J.-Y."/>
            <person name="Lia J."/>
            <person name="Xua B."/>
            <person name="Chenc J."/>
            <person name="D'Auriad J.C."/>
            <person name="Huanga J.-P."/>
            <person name="Huanga S.-X."/>
        </authorList>
    </citation>
    <scope>NUCLEOTIDE SEQUENCE [LARGE SCALE GENOMIC DNA]</scope>
    <source>
        <strain evidence="4">cv. KIB-2019</strain>
    </source>
</reference>
<dbReference type="Gene3D" id="3.30.420.10">
    <property type="entry name" value="Ribonuclease H-like superfamily/Ribonuclease H"/>
    <property type="match status" value="1"/>
</dbReference>
<evidence type="ECO:0000259" key="2">
    <source>
        <dbReference type="Pfam" id="PF13456"/>
    </source>
</evidence>
<dbReference type="SUPFAM" id="SSF53098">
    <property type="entry name" value="Ribonuclease H-like"/>
    <property type="match status" value="1"/>
</dbReference>
<feature type="region of interest" description="Disordered" evidence="1">
    <location>
        <begin position="1"/>
        <end position="41"/>
    </location>
</feature>
<dbReference type="InterPro" id="IPR036397">
    <property type="entry name" value="RNaseH_sf"/>
</dbReference>
<keyword evidence="4" id="KW-1185">Reference proteome</keyword>
<dbReference type="Proteomes" id="UP001152561">
    <property type="component" value="Unassembled WGS sequence"/>
</dbReference>
<name>A0A9Q1RDR3_9SOLA</name>
<comment type="caution">
    <text evidence="3">The sequence shown here is derived from an EMBL/GenBank/DDBJ whole genome shotgun (WGS) entry which is preliminary data.</text>
</comment>
<evidence type="ECO:0000256" key="1">
    <source>
        <dbReference type="SAM" id="MobiDB-lite"/>
    </source>
</evidence>
<evidence type="ECO:0000313" key="3">
    <source>
        <dbReference type="EMBL" id="KAJ8551829.1"/>
    </source>
</evidence>
<gene>
    <name evidence="3" type="ORF">K7X08_028272</name>
</gene>
<feature type="compositionally biased region" description="Polar residues" evidence="1">
    <location>
        <begin position="20"/>
        <end position="39"/>
    </location>
</feature>
<dbReference type="EMBL" id="JAJAGQ010000010">
    <property type="protein sequence ID" value="KAJ8551829.1"/>
    <property type="molecule type" value="Genomic_DNA"/>
</dbReference>
<dbReference type="GO" id="GO:0004523">
    <property type="term" value="F:RNA-DNA hybrid ribonuclease activity"/>
    <property type="evidence" value="ECO:0007669"/>
    <property type="project" value="InterPro"/>
</dbReference>
<dbReference type="InterPro" id="IPR012337">
    <property type="entry name" value="RNaseH-like_sf"/>
</dbReference>
<evidence type="ECO:0000313" key="4">
    <source>
        <dbReference type="Proteomes" id="UP001152561"/>
    </source>
</evidence>
<dbReference type="AlphaFoldDB" id="A0A9Q1RDR3"/>
<accession>A0A9Q1RDR3</accession>
<dbReference type="Pfam" id="PF13456">
    <property type="entry name" value="RVT_3"/>
    <property type="match status" value="1"/>
</dbReference>